<evidence type="ECO:0000313" key="1">
    <source>
        <dbReference type="EMBL" id="OWQ95750.1"/>
    </source>
</evidence>
<evidence type="ECO:0000313" key="2">
    <source>
        <dbReference type="Proteomes" id="UP000197361"/>
    </source>
</evidence>
<dbReference type="EMBL" id="NISK01000003">
    <property type="protein sequence ID" value="OWQ95750.1"/>
    <property type="molecule type" value="Genomic_DNA"/>
</dbReference>
<accession>A0A246JRW2</accession>
<protein>
    <submittedName>
        <fullName evidence="1">Uncharacterized protein</fullName>
    </submittedName>
</protein>
<dbReference type="AlphaFoldDB" id="A0A246JRW2"/>
<sequence length="73" mass="7961">MKQGGEQHTINEGDYPMHTPEERDLALACLNLANTINADTSSIVERAEAFFAFVTGQTPRDQINAALDRAGVK</sequence>
<reference evidence="1 2" key="1">
    <citation type="journal article" date="2010" name="Int. J. Syst. Evol. Microbiol.">
        <title>Sphingopyxis bauzanensis sp. nov., a psychrophilic bacterium isolated from soil.</title>
        <authorList>
            <person name="Zhang D.C."/>
            <person name="Liu H.C."/>
            <person name="Xin Y.H."/>
            <person name="Zhou Y.G."/>
            <person name="Schinner F."/>
            <person name="Margesin R."/>
        </authorList>
    </citation>
    <scope>NUCLEOTIDE SEQUENCE [LARGE SCALE GENOMIC DNA]</scope>
    <source>
        <strain evidence="1 2">DSM 22271</strain>
    </source>
</reference>
<dbReference type="Proteomes" id="UP000197361">
    <property type="component" value="Unassembled WGS sequence"/>
</dbReference>
<organism evidence="1 2">
    <name type="scientific">Sphingopyxis bauzanensis</name>
    <dbReference type="NCBI Taxonomy" id="651663"/>
    <lineage>
        <taxon>Bacteria</taxon>
        <taxon>Pseudomonadati</taxon>
        <taxon>Pseudomonadota</taxon>
        <taxon>Alphaproteobacteria</taxon>
        <taxon>Sphingomonadales</taxon>
        <taxon>Sphingomonadaceae</taxon>
        <taxon>Sphingopyxis</taxon>
    </lineage>
</organism>
<dbReference type="OrthoDB" id="9892140at2"/>
<proteinExistence type="predicted"/>
<gene>
    <name evidence="1" type="ORF">CDQ92_13285</name>
</gene>
<keyword evidence="2" id="KW-1185">Reference proteome</keyword>
<dbReference type="RefSeq" id="WP_088441852.1">
    <property type="nucleotide sequence ID" value="NZ_BMMC01000002.1"/>
</dbReference>
<comment type="caution">
    <text evidence="1">The sequence shown here is derived from an EMBL/GenBank/DDBJ whole genome shotgun (WGS) entry which is preliminary data.</text>
</comment>
<name>A0A246JRW2_9SPHN</name>